<evidence type="ECO:0000313" key="5">
    <source>
        <dbReference type="EMBL" id="CAE6918801.1"/>
    </source>
</evidence>
<keyword evidence="2 3" id="KW-0802">TPR repeat</keyword>
<dbReference type="SUPFAM" id="SSF57850">
    <property type="entry name" value="RING/U-box"/>
    <property type="match status" value="1"/>
</dbReference>
<organism evidence="5 6">
    <name type="scientific">Symbiodinium natans</name>
    <dbReference type="NCBI Taxonomy" id="878477"/>
    <lineage>
        <taxon>Eukaryota</taxon>
        <taxon>Sar</taxon>
        <taxon>Alveolata</taxon>
        <taxon>Dinophyceae</taxon>
        <taxon>Suessiales</taxon>
        <taxon>Symbiodiniaceae</taxon>
        <taxon>Symbiodinium</taxon>
    </lineage>
</organism>
<dbReference type="PROSITE" id="PS50005">
    <property type="entry name" value="TPR"/>
    <property type="match status" value="1"/>
</dbReference>
<evidence type="ECO:0000256" key="3">
    <source>
        <dbReference type="PROSITE-ProRule" id="PRU00339"/>
    </source>
</evidence>
<dbReference type="InterPro" id="IPR011990">
    <property type="entry name" value="TPR-like_helical_dom_sf"/>
</dbReference>
<keyword evidence="6" id="KW-1185">Reference proteome</keyword>
<protein>
    <submittedName>
        <fullName evidence="5">Nphp3 protein</fullName>
    </submittedName>
</protein>
<dbReference type="Gene3D" id="1.25.40.10">
    <property type="entry name" value="Tetratricopeptide repeat domain"/>
    <property type="match status" value="3"/>
</dbReference>
<dbReference type="InterPro" id="IPR019734">
    <property type="entry name" value="TPR_rpt"/>
</dbReference>
<accession>A0A812GJE3</accession>
<dbReference type="OrthoDB" id="410822at2759"/>
<dbReference type="Pfam" id="PF12770">
    <property type="entry name" value="CHAT"/>
    <property type="match status" value="1"/>
</dbReference>
<dbReference type="PANTHER" id="PTHR45641:SF19">
    <property type="entry name" value="NEPHROCYSTIN-3"/>
    <property type="match status" value="1"/>
</dbReference>
<sequence length="1070" mass="116472">MSAREQNGYTVEGAACDAEDDELELTIATLQSLEAEPGCPNGHALDPHVAVGAGFSCDRCSGTVGHGTPLYGCRDCNYDECQQCYMRTVHKHLHVLAKRRATAKDLAGAEALLSRAEVASAAFWGKHSKEYATSMTSLGALYIEHGEYDQAFKYCAQAKPLAAACFGTQHILYAKCVNNLALLHKRMGMFDEAEDLYRESLSIKAVSVGRQHEDYATSLVNLAEVSAQTCKFSEAEAALLQAREILFKALGEKHVKYATSLNNLGYLYKLMGAYDKAEPVYMEATRIRAEVCGSQHPDYASSLNNLAVLYMVMGAHDKAEDQCLSAKMIYEKTVSSHHPERIVCLNNYANVLLRAGKLKEAEEVFLQVREIRASALGESHPDVAKSTFHLADISAVMGDMQKAEERHQTVLHMSQGHAGLLALRCECLRSLASLYIKVSKFEEAHSLLLEAQEVLAMSHGCEHPEYAKLLMNIARACMKTGRFKAAMGNILFAAQIHQTSLNLVLAALPEPRRLQYIASMDEDTSRLLTLAVKHVNTFDSIRQCFHVVACRKHLVFDASLYGSALGDPLVAHDARVETDFAELRALRGQLVQHLLSEGTAAEALQSAPPAQFKHLVARVEDLERKLGKFLKAPGSLCFESNDALQSVSASLPRNTAIVEYVLFGDMDSDTSGGTCTIGHYAAFVVEAGQDTASLLDIGHADYVHALVDEFLGATRQTKRVAAGLTLRRLVLDVVVAILRPSAQHLFIAPDARLAQLPFDALPCEVGHVLDWELTLSYVVSSRDVVGWNDINKSRAQSYQFRDAPASLVVADPDFKLEAASSDDTSINTEPLVDWGCAPVFQALRGTGEEGNMVANMLARAQHEPPKSLTGPDATVNNLLQAQGPPILHVATHGFFLPASGIPKSATRLHQSLRHAADPFVRCGFAMSGADTWMRGRKPPPCAGTGILTALELRGMNLKGTHLGVFSCCDTGCGHAQRGEGVIGMGRAAMLTGAESVVLTLWRIDDDSTPALMKNFYEALLLGFGESGPLGRAASLRWAQRRHRERGEPFSNWAPFVLYGMHHGLPGHGPA</sequence>
<dbReference type="Proteomes" id="UP000604046">
    <property type="component" value="Unassembled WGS sequence"/>
</dbReference>
<comment type="caution">
    <text evidence="5">The sequence shown here is derived from an EMBL/GenBank/DDBJ whole genome shotgun (WGS) entry which is preliminary data.</text>
</comment>
<evidence type="ECO:0000256" key="2">
    <source>
        <dbReference type="ARBA" id="ARBA00022803"/>
    </source>
</evidence>
<evidence type="ECO:0000256" key="1">
    <source>
        <dbReference type="ARBA" id="ARBA00022737"/>
    </source>
</evidence>
<dbReference type="SUPFAM" id="SSF48452">
    <property type="entry name" value="TPR-like"/>
    <property type="match status" value="3"/>
</dbReference>
<reference evidence="5" key="1">
    <citation type="submission" date="2021-02" db="EMBL/GenBank/DDBJ databases">
        <authorList>
            <person name="Dougan E. K."/>
            <person name="Rhodes N."/>
            <person name="Thang M."/>
            <person name="Chan C."/>
        </authorList>
    </citation>
    <scope>NUCLEOTIDE SEQUENCE</scope>
</reference>
<evidence type="ECO:0000259" key="4">
    <source>
        <dbReference type="Pfam" id="PF12770"/>
    </source>
</evidence>
<dbReference type="PANTHER" id="PTHR45641">
    <property type="entry name" value="TETRATRICOPEPTIDE REPEAT PROTEIN (AFU_ORTHOLOGUE AFUA_6G03870)"/>
    <property type="match status" value="1"/>
</dbReference>
<evidence type="ECO:0000313" key="6">
    <source>
        <dbReference type="Proteomes" id="UP000604046"/>
    </source>
</evidence>
<dbReference type="SMART" id="SM00028">
    <property type="entry name" value="TPR"/>
    <property type="match status" value="9"/>
</dbReference>
<dbReference type="EMBL" id="CAJNDS010000018">
    <property type="protein sequence ID" value="CAE6918801.1"/>
    <property type="molecule type" value="Genomic_DNA"/>
</dbReference>
<gene>
    <name evidence="5" type="primary">nphp3</name>
    <name evidence="5" type="ORF">SNAT2548_LOCUS389</name>
</gene>
<keyword evidence="1" id="KW-0677">Repeat</keyword>
<dbReference type="InterPro" id="IPR024983">
    <property type="entry name" value="CHAT_dom"/>
</dbReference>
<dbReference type="AlphaFoldDB" id="A0A812GJE3"/>
<feature type="domain" description="CHAT" evidence="4">
    <location>
        <begin position="725"/>
        <end position="1059"/>
    </location>
</feature>
<name>A0A812GJE3_9DINO</name>
<feature type="repeat" description="TPR" evidence="3">
    <location>
        <begin position="258"/>
        <end position="291"/>
    </location>
</feature>
<proteinExistence type="predicted"/>
<dbReference type="Pfam" id="PF13424">
    <property type="entry name" value="TPR_12"/>
    <property type="match status" value="3"/>
</dbReference>